<dbReference type="Gene3D" id="3.40.50.200">
    <property type="entry name" value="Peptidase S8/S53 domain"/>
    <property type="match status" value="1"/>
</dbReference>
<dbReference type="EMBL" id="JBHTAC010000010">
    <property type="protein sequence ID" value="MFC7243352.1"/>
    <property type="molecule type" value="Genomic_DNA"/>
</dbReference>
<dbReference type="PROSITE" id="PS00136">
    <property type="entry name" value="SUBTILASE_ASP"/>
    <property type="match status" value="1"/>
</dbReference>
<dbReference type="InterPro" id="IPR015500">
    <property type="entry name" value="Peptidase_S8_subtilisin-rel"/>
</dbReference>
<dbReference type="Proteomes" id="UP001596392">
    <property type="component" value="Unassembled WGS sequence"/>
</dbReference>
<dbReference type="InterPro" id="IPR023827">
    <property type="entry name" value="Peptidase_S8_Asp-AS"/>
</dbReference>
<dbReference type="InterPro" id="IPR036852">
    <property type="entry name" value="Peptidase_S8/S53_dom_sf"/>
</dbReference>
<evidence type="ECO:0000256" key="4">
    <source>
        <dbReference type="ARBA" id="ARBA00022825"/>
    </source>
</evidence>
<dbReference type="InterPro" id="IPR022398">
    <property type="entry name" value="Peptidase_S8_His-AS"/>
</dbReference>
<feature type="active site" description="Charge relay system" evidence="5">
    <location>
        <position position="433"/>
    </location>
</feature>
<organism evidence="9 10">
    <name type="scientific">Catellatospora aurea</name>
    <dbReference type="NCBI Taxonomy" id="1337874"/>
    <lineage>
        <taxon>Bacteria</taxon>
        <taxon>Bacillati</taxon>
        <taxon>Actinomycetota</taxon>
        <taxon>Actinomycetes</taxon>
        <taxon>Micromonosporales</taxon>
        <taxon>Micromonosporaceae</taxon>
        <taxon>Catellatospora</taxon>
    </lineage>
</organism>
<dbReference type="InterPro" id="IPR000209">
    <property type="entry name" value="Peptidase_S8/S53_dom"/>
</dbReference>
<accession>A0ABW2GX09</accession>
<protein>
    <submittedName>
        <fullName evidence="9">S8 family serine peptidase</fullName>
    </submittedName>
</protein>
<feature type="active site" description="Charge relay system" evidence="5">
    <location>
        <position position="269"/>
    </location>
</feature>
<dbReference type="InterPro" id="IPR023828">
    <property type="entry name" value="Peptidase_S8_Ser-AS"/>
</dbReference>
<dbReference type="SUPFAM" id="SSF52743">
    <property type="entry name" value="Subtilisin-like"/>
    <property type="match status" value="1"/>
</dbReference>
<evidence type="ECO:0000313" key="10">
    <source>
        <dbReference type="Proteomes" id="UP001596392"/>
    </source>
</evidence>
<dbReference type="PANTHER" id="PTHR43806">
    <property type="entry name" value="PEPTIDASE S8"/>
    <property type="match status" value="1"/>
</dbReference>
<keyword evidence="10" id="KW-1185">Reference proteome</keyword>
<comment type="similarity">
    <text evidence="1 5 6">Belongs to the peptidase S8 family.</text>
</comment>
<comment type="caution">
    <text evidence="9">The sequence shown here is derived from an EMBL/GenBank/DDBJ whole genome shotgun (WGS) entry which is preliminary data.</text>
</comment>
<evidence type="ECO:0000259" key="8">
    <source>
        <dbReference type="Pfam" id="PF00082"/>
    </source>
</evidence>
<dbReference type="RefSeq" id="WP_376806558.1">
    <property type="nucleotide sequence ID" value="NZ_JBHTAC010000010.1"/>
</dbReference>
<evidence type="ECO:0000256" key="5">
    <source>
        <dbReference type="PROSITE-ProRule" id="PRU01240"/>
    </source>
</evidence>
<keyword evidence="2 5" id="KW-0645">Protease</keyword>
<dbReference type="PANTHER" id="PTHR43806:SF11">
    <property type="entry name" value="CEREVISIN-RELATED"/>
    <property type="match status" value="1"/>
</dbReference>
<evidence type="ECO:0000256" key="7">
    <source>
        <dbReference type="SAM" id="SignalP"/>
    </source>
</evidence>
<evidence type="ECO:0000256" key="3">
    <source>
        <dbReference type="ARBA" id="ARBA00022801"/>
    </source>
</evidence>
<dbReference type="PRINTS" id="PR00723">
    <property type="entry name" value="SUBTILISIN"/>
</dbReference>
<gene>
    <name evidence="9" type="ORF">ACFQO7_12770</name>
</gene>
<dbReference type="PROSITE" id="PS51892">
    <property type="entry name" value="SUBTILASE"/>
    <property type="match status" value="1"/>
</dbReference>
<reference evidence="10" key="1">
    <citation type="journal article" date="2019" name="Int. J. Syst. Evol. Microbiol.">
        <title>The Global Catalogue of Microorganisms (GCM) 10K type strain sequencing project: providing services to taxonomists for standard genome sequencing and annotation.</title>
        <authorList>
            <consortium name="The Broad Institute Genomics Platform"/>
            <consortium name="The Broad Institute Genome Sequencing Center for Infectious Disease"/>
            <person name="Wu L."/>
            <person name="Ma J."/>
        </authorList>
    </citation>
    <scope>NUCLEOTIDE SEQUENCE [LARGE SCALE GENOMIC DNA]</scope>
    <source>
        <strain evidence="10">CGMCC 1.9106</strain>
    </source>
</reference>
<dbReference type="Pfam" id="PF00082">
    <property type="entry name" value="Peptidase_S8"/>
    <property type="match status" value="1"/>
</dbReference>
<dbReference type="PROSITE" id="PS00137">
    <property type="entry name" value="SUBTILASE_HIS"/>
    <property type="match status" value="1"/>
</dbReference>
<evidence type="ECO:0000313" key="9">
    <source>
        <dbReference type="EMBL" id="MFC7243352.1"/>
    </source>
</evidence>
<feature type="signal peptide" evidence="7">
    <location>
        <begin position="1"/>
        <end position="30"/>
    </location>
</feature>
<dbReference type="PROSITE" id="PS00138">
    <property type="entry name" value="SUBTILASE_SER"/>
    <property type="match status" value="1"/>
</dbReference>
<evidence type="ECO:0000256" key="1">
    <source>
        <dbReference type="ARBA" id="ARBA00011073"/>
    </source>
</evidence>
<feature type="domain" description="Peptidase S8/S53" evidence="8">
    <location>
        <begin position="228"/>
        <end position="479"/>
    </location>
</feature>
<keyword evidence="7" id="KW-0732">Signal</keyword>
<evidence type="ECO:0000256" key="2">
    <source>
        <dbReference type="ARBA" id="ARBA00022670"/>
    </source>
</evidence>
<evidence type="ECO:0000256" key="6">
    <source>
        <dbReference type="RuleBase" id="RU003355"/>
    </source>
</evidence>
<keyword evidence="3 5" id="KW-0378">Hydrolase</keyword>
<keyword evidence="4 5" id="KW-0720">Serine protease</keyword>
<feature type="chain" id="PRO_5047422331" evidence="7">
    <location>
        <begin position="31"/>
        <end position="1085"/>
    </location>
</feature>
<sequence>MRRRQRHALTAGALATALVAAALTAQPANAVTAVGPTAPPAAQRPTAGSAAPAVFTLITGDRVTLHTDGAVGIERGPGRTGMRFVSSHEDGHRHVVPADAMPLLRDGRLDRRLFDLTALGGFGYDDRAAELPLLVAYPQDASARARAAVVDGAARVRADLPAADVLAVRASRNDRADLWSSLTRGTASRRTLTAGVTSIWLDGKRRISLDRSVRQIGAPSAWQAGFDGTGVTVGVLDTGIDAAHPDFAGQLAAVRDFTGGDDPTDNVGHGTHVASTIAGTGAASGGTYRGVAPGAKLVVGKVCATDFCQDSDVIAGMEWAAAQAKVVNLSLGDTDRPGLDPLETAVQDLSRRYGTLFVVAAGNEGKPKSISSPSTVDEALSVGAVDADDQRAYFSSRGPRLGDNHIKPDLSAPGVDIVAAAPGGGYQPMAGTSMATPHVAGSAAILAGQHPDWAGPQLKAALMNATKPGGEDSLYEVGAGRLDIGRAVAQPVAAEVGSIDFPVQRWPHADDTPFNQVIWYRNTSPAPVTLSLSVAPAPAGMLTVSPATLVVPAGGRASATVTVDTRVDAPDGVYQGTVTATGAGDLRVRVPFALNREIESYDVQLPHTGRDGKPATDYETVAANLATGEFTTLSSVAGGGTMRLPKGRYALYSTIHDGSVSTLLVQPLLDVRGPVTEALDARTAKPVALTVPQRDAAPTAINISANWDDGLRYPGVQLNGTSFPDVFFGRIGPAVAAPEFAVTLGIGLARPGKDGTFRNSPYTYDLAYVRKGDMFTGLARKLSPANLATVKAVYHSQSATATAVRFHRAAAIGGPGPIGSNTAIDLPFRATEYYNTDGGLIWTTTFVEGPNSTTQESIYEPGKAYTQNWNAGPYGPTVLGAPEWSATGYAGRDGDVITVQPAMFADADGRPVGRDDLQVKMRLSRNGKEIGTAEGSYAEFVVPAAKAAYRLEATVTRGAPDTLSTSVTVVWTFTSAHTSAPERFPLTTARLVPALDDTNTARAGRILAVPVVLDRHLATASASCRELGVEASFDDGRTWVKQRVLWGTAFVSHPKRPGFVSLRVKATDQAGNTVTQTIVRAYRIA</sequence>
<name>A0ABW2GX09_9ACTN</name>
<feature type="active site" description="Charge relay system" evidence="5">
    <location>
        <position position="237"/>
    </location>
</feature>
<dbReference type="InterPro" id="IPR050131">
    <property type="entry name" value="Peptidase_S8_subtilisin-like"/>
</dbReference>
<proteinExistence type="inferred from homology"/>